<proteinExistence type="predicted"/>
<organism evidence="1 2">
    <name type="scientific">Winogradskyella arenosi</name>
    <dbReference type="NCBI Taxonomy" id="533325"/>
    <lineage>
        <taxon>Bacteria</taxon>
        <taxon>Pseudomonadati</taxon>
        <taxon>Bacteroidota</taxon>
        <taxon>Flavobacteriia</taxon>
        <taxon>Flavobacteriales</taxon>
        <taxon>Flavobacteriaceae</taxon>
        <taxon>Winogradskyella</taxon>
    </lineage>
</organism>
<comment type="caution">
    <text evidence="1">The sequence shown here is derived from an EMBL/GenBank/DDBJ whole genome shotgun (WGS) entry which is preliminary data.</text>
</comment>
<protein>
    <submittedName>
        <fullName evidence="1">Uncharacterized protein</fullName>
    </submittedName>
</protein>
<sequence>MNTKSYLLHFLSLALFLNFSCTSPKVGDQALNLNQVDLDFNVGYFYGDALQEAKMDQEHKAARAESDRTLQGASRVEVHKIYTAPYSAHKKYIGMDYKILNKNSGKNLSYLKDWEFNNVEMLQSPDENFMALCSNAHAFGKSQTEAFQNKFQNLVKFLTAQYGAPEVKKDAFLQEGTLYNWQLNDRLIALTYESDVLNSGHKSQPIAEFNYYMVHNAYLNIVRDDIIEGPWVML</sequence>
<evidence type="ECO:0000313" key="2">
    <source>
        <dbReference type="Proteomes" id="UP000253436"/>
    </source>
</evidence>
<name>A0A368ZFY4_9FLAO</name>
<dbReference type="Proteomes" id="UP000253436">
    <property type="component" value="Unassembled WGS sequence"/>
</dbReference>
<gene>
    <name evidence="1" type="ORF">DFQ08_102459</name>
</gene>
<reference evidence="1 2" key="1">
    <citation type="submission" date="2018-07" db="EMBL/GenBank/DDBJ databases">
        <title>Genomic Encyclopedia of Type Strains, Phase III (KMG-III): the genomes of soil and plant-associated and newly described type strains.</title>
        <authorList>
            <person name="Whitman W."/>
        </authorList>
    </citation>
    <scope>NUCLEOTIDE SEQUENCE [LARGE SCALE GENOMIC DNA]</scope>
    <source>
        <strain evidence="1 2">CECT 7958</strain>
    </source>
</reference>
<dbReference type="RefSeq" id="WP_114309096.1">
    <property type="nucleotide sequence ID" value="NZ_QPJO01000002.1"/>
</dbReference>
<evidence type="ECO:0000313" key="1">
    <source>
        <dbReference type="EMBL" id="RCW92434.1"/>
    </source>
</evidence>
<accession>A0A368ZFY4</accession>
<dbReference type="AlphaFoldDB" id="A0A368ZFY4"/>
<dbReference type="EMBL" id="QPJO01000002">
    <property type="protein sequence ID" value="RCW92434.1"/>
    <property type="molecule type" value="Genomic_DNA"/>
</dbReference>
<keyword evidence="2" id="KW-1185">Reference proteome</keyword>